<dbReference type="PANTHER" id="PTHR36122">
    <property type="entry name" value="NICOTINAMIDE RIBOSIDE TRANSPORTER PNUC"/>
    <property type="match status" value="1"/>
</dbReference>
<reference evidence="11 12" key="1">
    <citation type="submission" date="2016-02" db="EMBL/GenBank/DDBJ databases">
        <title>Species-wide whole genome sequencing reveals diversity, host range in Lonsdalea quercina.</title>
        <authorList>
            <person name="Li Y."/>
        </authorList>
    </citation>
    <scope>NUCLEOTIDE SEQUENCE [LARGE SCALE GENOMIC DNA]</scope>
    <source>
        <strain evidence="11 12">LMG 26264</strain>
    </source>
</reference>
<gene>
    <name evidence="11" type="ORF">AU511_00770</name>
</gene>
<protein>
    <recommendedName>
        <fullName evidence="4">Nicotinamide riboside transporter PnuC</fullName>
    </recommendedName>
</protein>
<comment type="function">
    <text evidence="1">Required for nicotinamide riboside transport across the inner membrane.</text>
</comment>
<evidence type="ECO:0000256" key="9">
    <source>
        <dbReference type="ARBA" id="ARBA00023136"/>
    </source>
</evidence>
<dbReference type="OrthoDB" id="9791248at2"/>
<dbReference type="NCBIfam" id="NF011926">
    <property type="entry name" value="PRK15397.1"/>
    <property type="match status" value="1"/>
</dbReference>
<proteinExistence type="inferred from homology"/>
<dbReference type="Proteomes" id="UP000194020">
    <property type="component" value="Unassembled WGS sequence"/>
</dbReference>
<feature type="transmembrane region" description="Helical" evidence="10">
    <location>
        <begin position="47"/>
        <end position="65"/>
    </location>
</feature>
<evidence type="ECO:0000313" key="12">
    <source>
        <dbReference type="Proteomes" id="UP000194020"/>
    </source>
</evidence>
<accession>A0A1X3S1N5</accession>
<dbReference type="GO" id="GO:0005886">
    <property type="term" value="C:plasma membrane"/>
    <property type="evidence" value="ECO:0007669"/>
    <property type="project" value="UniProtKB-SubCell"/>
</dbReference>
<dbReference type="AlphaFoldDB" id="A0A1X3S1N5"/>
<comment type="caution">
    <text evidence="11">The sequence shown here is derived from an EMBL/GenBank/DDBJ whole genome shotgun (WGS) entry which is preliminary data.</text>
</comment>
<evidence type="ECO:0000256" key="6">
    <source>
        <dbReference type="ARBA" id="ARBA00022475"/>
    </source>
</evidence>
<dbReference type="EMBL" id="LUTP01000002">
    <property type="protein sequence ID" value="OSN08418.1"/>
    <property type="molecule type" value="Genomic_DNA"/>
</dbReference>
<dbReference type="InterPro" id="IPR006419">
    <property type="entry name" value="NMN_transpt_PnuC"/>
</dbReference>
<dbReference type="GO" id="GO:0034257">
    <property type="term" value="F:nicotinamide riboside transmembrane transporter activity"/>
    <property type="evidence" value="ECO:0007669"/>
    <property type="project" value="InterPro"/>
</dbReference>
<dbReference type="PANTHER" id="PTHR36122:SF2">
    <property type="entry name" value="NICOTINAMIDE RIBOSIDE TRANSPORTER PNUC"/>
    <property type="match status" value="1"/>
</dbReference>
<organism evidence="11 12">
    <name type="scientific">Lonsdalea iberica</name>
    <dbReference type="NCBI Taxonomy" id="1082703"/>
    <lineage>
        <taxon>Bacteria</taxon>
        <taxon>Pseudomonadati</taxon>
        <taxon>Pseudomonadota</taxon>
        <taxon>Gammaproteobacteria</taxon>
        <taxon>Enterobacterales</taxon>
        <taxon>Pectobacteriaceae</taxon>
        <taxon>Lonsdalea</taxon>
    </lineage>
</organism>
<evidence type="ECO:0000313" key="11">
    <source>
        <dbReference type="EMBL" id="OSN08418.1"/>
    </source>
</evidence>
<comment type="subcellular location">
    <subcellularLocation>
        <location evidence="2">Cell membrane</location>
        <topology evidence="2">Multi-pass membrane protein</topology>
    </subcellularLocation>
</comment>
<feature type="transmembrane region" description="Helical" evidence="10">
    <location>
        <begin position="109"/>
        <end position="134"/>
    </location>
</feature>
<feature type="transmembrane region" description="Helical" evidence="10">
    <location>
        <begin position="22"/>
        <end position="40"/>
    </location>
</feature>
<keyword evidence="5" id="KW-0813">Transport</keyword>
<sequence>MDFFSTSNILVHIPLGANGYDLSWVEALGTLFGLLCIWLASLEKTSNYLFGLINVTLFALIFFQIQLYASLLLQIFFFGANLYGWYAWSRKTSADESELRIRWLSLPQVLGWGAACVIAIGLMTVYIDALFALLTDTAVMLMKGIGISAERPQLQPDAFPFWDSTMTVLSIVAMILMTRKYVENWLVWVVIDVISVVIFAYQGVYAMSLQYAILTLIALNGSWLWIKGARENQSRPLARGRAR</sequence>
<keyword evidence="9 10" id="KW-0472">Membrane</keyword>
<keyword evidence="8 10" id="KW-1133">Transmembrane helix</keyword>
<evidence type="ECO:0000256" key="4">
    <source>
        <dbReference type="ARBA" id="ARBA00017522"/>
    </source>
</evidence>
<comment type="similarity">
    <text evidence="3">Belongs to the nicotinamide ribonucleoside (NR) uptake permease (TC 4.B.1) family.</text>
</comment>
<evidence type="ECO:0000256" key="5">
    <source>
        <dbReference type="ARBA" id="ARBA00022448"/>
    </source>
</evidence>
<evidence type="ECO:0000256" key="2">
    <source>
        <dbReference type="ARBA" id="ARBA00004651"/>
    </source>
</evidence>
<dbReference type="RefSeq" id="WP_094108458.1">
    <property type="nucleotide sequence ID" value="NZ_LUTP01000002.1"/>
</dbReference>
<feature type="transmembrane region" description="Helical" evidence="10">
    <location>
        <begin position="185"/>
        <end position="203"/>
    </location>
</feature>
<evidence type="ECO:0000256" key="1">
    <source>
        <dbReference type="ARBA" id="ARBA00002672"/>
    </source>
</evidence>
<name>A0A1X3S1N5_9GAMM</name>
<keyword evidence="6" id="KW-1003">Cell membrane</keyword>
<evidence type="ECO:0000256" key="8">
    <source>
        <dbReference type="ARBA" id="ARBA00022989"/>
    </source>
</evidence>
<evidence type="ECO:0000256" key="7">
    <source>
        <dbReference type="ARBA" id="ARBA00022692"/>
    </source>
</evidence>
<evidence type="ECO:0000256" key="3">
    <source>
        <dbReference type="ARBA" id="ARBA00006669"/>
    </source>
</evidence>
<keyword evidence="7 10" id="KW-0812">Transmembrane</keyword>
<feature type="transmembrane region" description="Helical" evidence="10">
    <location>
        <begin position="159"/>
        <end position="178"/>
    </location>
</feature>
<feature type="transmembrane region" description="Helical" evidence="10">
    <location>
        <begin position="71"/>
        <end position="88"/>
    </location>
</feature>
<dbReference type="NCBIfam" id="TIGR01528">
    <property type="entry name" value="NMN_trans_PnuC"/>
    <property type="match status" value="1"/>
</dbReference>
<evidence type="ECO:0000256" key="10">
    <source>
        <dbReference type="SAM" id="Phobius"/>
    </source>
</evidence>
<dbReference type="Pfam" id="PF04973">
    <property type="entry name" value="NMN_transporter"/>
    <property type="match status" value="1"/>
</dbReference>
<feature type="transmembrane region" description="Helical" evidence="10">
    <location>
        <begin position="209"/>
        <end position="226"/>
    </location>
</feature>